<dbReference type="Pfam" id="PF23003">
    <property type="entry name" value="Fn1_2"/>
    <property type="match status" value="1"/>
</dbReference>
<gene>
    <name evidence="3" type="ORF">CRE_14993</name>
</gene>
<dbReference type="InParanoid" id="E3NH93"/>
<dbReference type="InterPro" id="IPR055119">
    <property type="entry name" value="Mig18_Fn1"/>
</dbReference>
<dbReference type="EMBL" id="DS268670">
    <property type="protein sequence ID" value="EFO97943.1"/>
    <property type="molecule type" value="Genomic_DNA"/>
</dbReference>
<accession>E3NH93</accession>
<evidence type="ECO:0000256" key="1">
    <source>
        <dbReference type="SAM" id="MobiDB-lite"/>
    </source>
</evidence>
<reference evidence="3" key="1">
    <citation type="submission" date="2007-07" db="EMBL/GenBank/DDBJ databases">
        <title>PCAP assembly of the Caenorhabditis remanei genome.</title>
        <authorList>
            <consortium name="The Caenorhabditis remanei Sequencing Consortium"/>
            <person name="Wilson R.K."/>
        </authorList>
    </citation>
    <scope>NUCLEOTIDE SEQUENCE [LARGE SCALE GENOMIC DNA]</scope>
    <source>
        <strain evidence="3">PB4641</strain>
    </source>
</reference>
<evidence type="ECO:0000313" key="4">
    <source>
        <dbReference type="Proteomes" id="UP000008281"/>
    </source>
</evidence>
<dbReference type="PANTHER" id="PTHR37978:SF1">
    <property type="entry name" value="DUF4200 DOMAIN-CONTAINING PROTEIN-RELATED"/>
    <property type="match status" value="1"/>
</dbReference>
<name>E3NH93_CAERE</name>
<dbReference type="FunCoup" id="E3NH93">
    <property type="interactions" value="1757"/>
</dbReference>
<organism evidence="4">
    <name type="scientific">Caenorhabditis remanei</name>
    <name type="common">Caenorhabditis vulgaris</name>
    <dbReference type="NCBI Taxonomy" id="31234"/>
    <lineage>
        <taxon>Eukaryota</taxon>
        <taxon>Metazoa</taxon>
        <taxon>Ecdysozoa</taxon>
        <taxon>Nematoda</taxon>
        <taxon>Chromadorea</taxon>
        <taxon>Rhabditida</taxon>
        <taxon>Rhabditina</taxon>
        <taxon>Rhabditomorpha</taxon>
        <taxon>Rhabditoidea</taxon>
        <taxon>Rhabditidae</taxon>
        <taxon>Peloderinae</taxon>
        <taxon>Caenorhabditis</taxon>
    </lineage>
</organism>
<feature type="region of interest" description="Disordered" evidence="1">
    <location>
        <begin position="435"/>
        <end position="455"/>
    </location>
</feature>
<dbReference type="PANTHER" id="PTHR37978">
    <property type="entry name" value="PROTEIN CBG22381-RELATED"/>
    <property type="match status" value="1"/>
</dbReference>
<dbReference type="eggNOG" id="ENOG502TGZP">
    <property type="taxonomic scope" value="Eukaryota"/>
</dbReference>
<dbReference type="HOGENOM" id="CLU_579013_0_0_1"/>
<dbReference type="Proteomes" id="UP000008281">
    <property type="component" value="Unassembled WGS sequence"/>
</dbReference>
<proteinExistence type="predicted"/>
<evidence type="ECO:0000313" key="3">
    <source>
        <dbReference type="EMBL" id="EFO97943.1"/>
    </source>
</evidence>
<dbReference type="AlphaFoldDB" id="E3NH93"/>
<dbReference type="STRING" id="31234.E3NH93"/>
<keyword evidence="4" id="KW-1185">Reference proteome</keyword>
<evidence type="ECO:0000259" key="2">
    <source>
        <dbReference type="Pfam" id="PF23003"/>
    </source>
</evidence>
<sequence>MLMEKNGKSYKVGEEFDVGNLRYTCQEFGVYVIAGCRTHTGKPLKLGDIEVIDHVKFHCLAHGTSVYYRETACGQKGEVDCDKVPLPRGYEQAVQNTNEKAVDKFIEATSDTNGLNENESLEEFIPIEIGSEPEFADEELAGPPPNVRNRFLTFSSSYYFRSSESKTKRCFIVFSTSFKLIETCHLHLFVSENDYLLGTMKSILLIWWLLVGNWIERSDGFLWTLFGGNNCNCCRCPSPPRFPPQPNFPTLIPQYQSSYAYSYSPHSIAPIVYAQSPTPTVPVYTVPLITTTASYRGPPAAAPTSQEQLYQERKYSTNQVAYHSESRPVTVSQSDYGNQAMSQLEDELAAEKYKYNLQKAAEKEREEKKQQQKIRVFKIKPHKSSRVNMGMVEWQASQVDTNEKAVDEFIEATSDTNGLNENESLEEFIPIEIGSEPEFADEEPAGPPPNVRNRISHDPVLVNSVNRKRFIL</sequence>
<feature type="domain" description="Abnormal cell migration protein 18-like fibronectin type I" evidence="2">
    <location>
        <begin position="5"/>
        <end position="64"/>
    </location>
</feature>
<protein>
    <recommendedName>
        <fullName evidence="2">Abnormal cell migration protein 18-like fibronectin type I domain-containing protein</fullName>
    </recommendedName>
</protein>